<dbReference type="Proteomes" id="UP000712600">
    <property type="component" value="Unassembled WGS sequence"/>
</dbReference>
<sequence length="65" mass="6573">MTVLGSLKMMAGISFLKQSKTTRSRRMNGAASARVACGGDGGLISSEARHAGVMNGAASARTTSV</sequence>
<gene>
    <name evidence="1" type="ORF">F2Q69_00049329</name>
</gene>
<protein>
    <submittedName>
        <fullName evidence="1">Uncharacterized protein</fullName>
    </submittedName>
</protein>
<accession>A0A8S9PTC7</accession>
<evidence type="ECO:0000313" key="2">
    <source>
        <dbReference type="Proteomes" id="UP000712600"/>
    </source>
</evidence>
<dbReference type="AlphaFoldDB" id="A0A8S9PTC7"/>
<evidence type="ECO:0000313" key="1">
    <source>
        <dbReference type="EMBL" id="KAF3525887.1"/>
    </source>
</evidence>
<dbReference type="EMBL" id="QGKX02001347">
    <property type="protein sequence ID" value="KAF3525887.1"/>
    <property type="molecule type" value="Genomic_DNA"/>
</dbReference>
<proteinExistence type="predicted"/>
<reference evidence="1" key="1">
    <citation type="submission" date="2019-12" db="EMBL/GenBank/DDBJ databases">
        <title>Genome sequencing and annotation of Brassica cretica.</title>
        <authorList>
            <person name="Studholme D.J."/>
            <person name="Sarris P."/>
        </authorList>
    </citation>
    <scope>NUCLEOTIDE SEQUENCE</scope>
    <source>
        <strain evidence="1">PFS-109/04</strain>
        <tissue evidence="1">Leaf</tissue>
    </source>
</reference>
<name>A0A8S9PTC7_BRACR</name>
<comment type="caution">
    <text evidence="1">The sequence shown here is derived from an EMBL/GenBank/DDBJ whole genome shotgun (WGS) entry which is preliminary data.</text>
</comment>
<organism evidence="1 2">
    <name type="scientific">Brassica cretica</name>
    <name type="common">Mustard</name>
    <dbReference type="NCBI Taxonomy" id="69181"/>
    <lineage>
        <taxon>Eukaryota</taxon>
        <taxon>Viridiplantae</taxon>
        <taxon>Streptophyta</taxon>
        <taxon>Embryophyta</taxon>
        <taxon>Tracheophyta</taxon>
        <taxon>Spermatophyta</taxon>
        <taxon>Magnoliopsida</taxon>
        <taxon>eudicotyledons</taxon>
        <taxon>Gunneridae</taxon>
        <taxon>Pentapetalae</taxon>
        <taxon>rosids</taxon>
        <taxon>malvids</taxon>
        <taxon>Brassicales</taxon>
        <taxon>Brassicaceae</taxon>
        <taxon>Brassiceae</taxon>
        <taxon>Brassica</taxon>
    </lineage>
</organism>